<evidence type="ECO:0000259" key="1">
    <source>
        <dbReference type="Pfam" id="PF01323"/>
    </source>
</evidence>
<dbReference type="AlphaFoldDB" id="A0A1X0IUL0"/>
<dbReference type="EMBL" id="MVIH01000006">
    <property type="protein sequence ID" value="ORB52413.1"/>
    <property type="molecule type" value="Genomic_DNA"/>
</dbReference>
<gene>
    <name evidence="2" type="ORF">BST42_15860</name>
</gene>
<dbReference type="OrthoDB" id="9799122at2"/>
<dbReference type="InterPro" id="IPR001853">
    <property type="entry name" value="DSBA-like_thioredoxin_dom"/>
</dbReference>
<comment type="caution">
    <text evidence="2">The sequence shown here is derived from an EMBL/GenBank/DDBJ whole genome shotgun (WGS) entry which is preliminary data.</text>
</comment>
<protein>
    <submittedName>
        <fullName evidence="2">Disulfide bond formation protein DsbA</fullName>
    </submittedName>
</protein>
<dbReference type="RefSeq" id="WP_083120242.1">
    <property type="nucleotide sequence ID" value="NZ_JACKUO010000026.1"/>
</dbReference>
<dbReference type="Gene3D" id="3.40.30.10">
    <property type="entry name" value="Glutaredoxin"/>
    <property type="match status" value="1"/>
</dbReference>
<reference evidence="2 3" key="1">
    <citation type="submission" date="2016-12" db="EMBL/GenBank/DDBJ databases">
        <title>The new phylogeny of genus Mycobacterium.</title>
        <authorList>
            <person name="Tortoli E."/>
            <person name="Trovato A."/>
            <person name="Cirillo D.M."/>
        </authorList>
    </citation>
    <scope>NUCLEOTIDE SEQUENCE [LARGE SCALE GENOMIC DNA]</scope>
    <source>
        <strain evidence="2 3">DSM 44223</strain>
    </source>
</reference>
<keyword evidence="3" id="KW-1185">Reference proteome</keyword>
<name>A0A1X0IUL0_MYCRH</name>
<dbReference type="SUPFAM" id="SSF52833">
    <property type="entry name" value="Thioredoxin-like"/>
    <property type="match status" value="1"/>
</dbReference>
<dbReference type="GO" id="GO:0016491">
    <property type="term" value="F:oxidoreductase activity"/>
    <property type="evidence" value="ECO:0007669"/>
    <property type="project" value="InterPro"/>
</dbReference>
<dbReference type="Proteomes" id="UP000192534">
    <property type="component" value="Unassembled WGS sequence"/>
</dbReference>
<evidence type="ECO:0000313" key="2">
    <source>
        <dbReference type="EMBL" id="ORB52413.1"/>
    </source>
</evidence>
<evidence type="ECO:0000313" key="3">
    <source>
        <dbReference type="Proteomes" id="UP000192534"/>
    </source>
</evidence>
<proteinExistence type="predicted"/>
<feature type="domain" description="DSBA-like thioredoxin" evidence="1">
    <location>
        <begin position="3"/>
        <end position="174"/>
    </location>
</feature>
<accession>A0A1X0IUL0</accession>
<dbReference type="Pfam" id="PF01323">
    <property type="entry name" value="DSBA"/>
    <property type="match status" value="1"/>
</dbReference>
<organism evidence="2 3">
    <name type="scientific">Mycolicibacterium rhodesiae</name>
    <name type="common">Mycobacterium rhodesiae</name>
    <dbReference type="NCBI Taxonomy" id="36814"/>
    <lineage>
        <taxon>Bacteria</taxon>
        <taxon>Bacillati</taxon>
        <taxon>Actinomycetota</taxon>
        <taxon>Actinomycetes</taxon>
        <taxon>Mycobacteriales</taxon>
        <taxon>Mycobacteriaceae</taxon>
        <taxon>Mycolicibacterium</taxon>
    </lineage>
</organism>
<sequence>MRTVEVFADILCPFTHVGLRTLIDRRTERGLTEPRLRIRAWPLELINGSPLDRHHVAAEISALRASVRPDLFAGFSADAFPKTSMTAYALTAAADRAGDPVLVEEVGLALRNALFEEGLDIGRPEVIGSIAARFGLEPLDAEATSVAVQADWDAGRARGVVGSPHFFTEDGADWFCPGLAISRDDVGNFIVAWKAGSEAFVDRVFTSV</sequence>
<dbReference type="InterPro" id="IPR036249">
    <property type="entry name" value="Thioredoxin-like_sf"/>
</dbReference>